<dbReference type="EMBL" id="CP060711">
    <property type="protein sequence ID" value="QNN47052.1"/>
    <property type="molecule type" value="Genomic_DNA"/>
</dbReference>
<dbReference type="KEGG" id="tbv:H9L17_02475"/>
<dbReference type="Proteomes" id="UP000515977">
    <property type="component" value="Chromosome"/>
</dbReference>
<keyword evidence="2" id="KW-1185">Reference proteome</keyword>
<gene>
    <name evidence="1" type="ORF">H9L17_02475</name>
</gene>
<accession>A0A7G9QUM7</accession>
<dbReference type="AlphaFoldDB" id="A0A7G9QUM7"/>
<proteinExistence type="predicted"/>
<sequence length="82" mass="8709">MTNATQIPANAQALPDYVARLLGLPRISPGSVARMIMVHADHCRRTQGEACTCIPDMTLQLEDGHQLDVDATGHAGEAVKAS</sequence>
<dbReference type="RefSeq" id="WP_187570800.1">
    <property type="nucleotide sequence ID" value="NZ_CP060711.1"/>
</dbReference>
<organism evidence="1 2">
    <name type="scientific">Thermomonas brevis</name>
    <dbReference type="NCBI Taxonomy" id="215691"/>
    <lineage>
        <taxon>Bacteria</taxon>
        <taxon>Pseudomonadati</taxon>
        <taxon>Pseudomonadota</taxon>
        <taxon>Gammaproteobacteria</taxon>
        <taxon>Lysobacterales</taxon>
        <taxon>Lysobacteraceae</taxon>
        <taxon>Thermomonas</taxon>
    </lineage>
</organism>
<reference evidence="1 2" key="1">
    <citation type="submission" date="2020-08" db="EMBL/GenBank/DDBJ databases">
        <title>Genome sequence of Thermomonas brevis KACC 16975T.</title>
        <authorList>
            <person name="Hyun D.-W."/>
            <person name="Bae J.-W."/>
        </authorList>
    </citation>
    <scope>NUCLEOTIDE SEQUENCE [LARGE SCALE GENOMIC DNA]</scope>
    <source>
        <strain evidence="1 2">KACC 16975</strain>
    </source>
</reference>
<name>A0A7G9QUM7_9GAMM</name>
<protein>
    <submittedName>
        <fullName evidence="1">Uncharacterized protein</fullName>
    </submittedName>
</protein>
<evidence type="ECO:0000313" key="1">
    <source>
        <dbReference type="EMBL" id="QNN47052.1"/>
    </source>
</evidence>
<evidence type="ECO:0000313" key="2">
    <source>
        <dbReference type="Proteomes" id="UP000515977"/>
    </source>
</evidence>